<organism evidence="17 18">
    <name type="scientific">Sellimonas catena</name>
    <dbReference type="NCBI Taxonomy" id="2994035"/>
    <lineage>
        <taxon>Bacteria</taxon>
        <taxon>Bacillati</taxon>
        <taxon>Bacillota</taxon>
        <taxon>Clostridia</taxon>
        <taxon>Lachnospirales</taxon>
        <taxon>Lachnospiraceae</taxon>
        <taxon>Sellimonas</taxon>
    </lineage>
</organism>
<sequence length="720" mass="80214">MIDFEFEFQYAEAKLPILRQVGGGIPAGRCVVLCGGSGCGKSTLLRCINGLIPQFYEGELKGFCRLNGQDTAGMRIGEIGELAASVFQDPRSQFFTVNSSNEVAFGLENHGLPQDKIRRRVDEAFRIFHLERLKDRNVYELSSGERQLISILSAWAMDTDIFLLDEPTANLDFAATQQLKEILLALKKQGKTLLLSEHRLYYLADIADEYWVMADGEIKGKYTAAETKAFSAERRQTLSLRTLDLAEITVPEKELLPKTAPTALAVSDVRYTYGRKAGDTLSGVSFSVHEHEIVGLVGANGCGKTTIGKLIAGLYRPSGGRIMLFGKPKNLKQLQKQVLFILQEVEFQFFTGSVLHELQYGHKVTPKFEQKTDALLKRMDMWDCRDRHPFSLSGGQMQRLTLMMAYLSDKPIVILDEPTAGQDAESLERCAELIREMRKEKTVLIITHDPELIAGACDRCIGLSDGHAEIELPVHSERDLQAAQRYMEGFHPSDAPAKKQHKERFHPATKLLYWLALLVVISMSNNHLVYAAYAALILLTASDGWFGTALAGGMSFGLLWAANALLPGTVFSFMLVLFPRIIAIGISMRTLIGRNEASRTLAALRNLHLPERFIMIVAVIFRFFPVLSGDMKLLRQSIRTRGVFTSPLQKLRALSSYIEILTVPMALRVIRIAETLSASAETRGIDLTRRKSNYLSLRFSAWDVVFCVLLAASIAAGLIL</sequence>
<dbReference type="InterPro" id="IPR017871">
    <property type="entry name" value="ABC_transporter-like_CS"/>
</dbReference>
<proteinExistence type="inferred from homology"/>
<evidence type="ECO:0000256" key="1">
    <source>
        <dbReference type="ARBA" id="ARBA00004141"/>
    </source>
</evidence>
<keyword evidence="8" id="KW-0547">Nucleotide-binding</keyword>
<dbReference type="PROSITE" id="PS00211">
    <property type="entry name" value="ABC_TRANSPORTER_1"/>
    <property type="match status" value="1"/>
</dbReference>
<keyword evidence="4" id="KW-0813">Transport</keyword>
<evidence type="ECO:0000256" key="2">
    <source>
        <dbReference type="ARBA" id="ARBA00004202"/>
    </source>
</evidence>
<evidence type="ECO:0000256" key="8">
    <source>
        <dbReference type="ARBA" id="ARBA00022741"/>
    </source>
</evidence>
<dbReference type="PROSITE" id="PS50893">
    <property type="entry name" value="ABC_TRANSPORTER_2"/>
    <property type="match status" value="2"/>
</dbReference>
<evidence type="ECO:0000313" key="16">
    <source>
        <dbReference type="EMBL" id="GLG05069.1"/>
    </source>
</evidence>
<comment type="similarity">
    <text evidence="3">Belongs to the ABC transporter superfamily.</text>
</comment>
<comment type="subcellular location">
    <subcellularLocation>
        <location evidence="2">Cell membrane</location>
        <topology evidence="2">Peripheral membrane protein</topology>
    </subcellularLocation>
    <subcellularLocation>
        <location evidence="1">Membrane</location>
        <topology evidence="1">Multi-pass membrane protein</topology>
    </subcellularLocation>
</comment>
<keyword evidence="11 14" id="KW-1133">Transmembrane helix</keyword>
<dbReference type="Gene3D" id="3.40.50.300">
    <property type="entry name" value="P-loop containing nucleotide triphosphate hydrolases"/>
    <property type="match status" value="2"/>
</dbReference>
<keyword evidence="10" id="KW-1278">Translocase</keyword>
<comment type="caution">
    <text evidence="17">The sequence shown here is derived from an EMBL/GenBank/DDBJ whole genome shotgun (WGS) entry which is preliminary data.</text>
</comment>
<dbReference type="Proteomes" id="UP001145145">
    <property type="component" value="Unassembled WGS sequence"/>
</dbReference>
<keyword evidence="5" id="KW-1003">Cell membrane</keyword>
<evidence type="ECO:0000313" key="17">
    <source>
        <dbReference type="EMBL" id="GLG89903.1"/>
    </source>
</evidence>
<keyword evidence="7" id="KW-0677">Repeat</keyword>
<gene>
    <name evidence="16" type="ORF">Selli1_22430</name>
    <name evidence="17" type="ORF">Selli2_13300</name>
</gene>
<dbReference type="InterPro" id="IPR050095">
    <property type="entry name" value="ECF_ABC_transporter_ATP-bd"/>
</dbReference>
<dbReference type="Pfam" id="PF00005">
    <property type="entry name" value="ABC_tran"/>
    <property type="match status" value="2"/>
</dbReference>
<dbReference type="GO" id="GO:0016887">
    <property type="term" value="F:ATP hydrolysis activity"/>
    <property type="evidence" value="ECO:0007669"/>
    <property type="project" value="InterPro"/>
</dbReference>
<dbReference type="GO" id="GO:0043190">
    <property type="term" value="C:ATP-binding cassette (ABC) transporter complex"/>
    <property type="evidence" value="ECO:0007669"/>
    <property type="project" value="TreeGrafter"/>
</dbReference>
<dbReference type="EMBL" id="BSBO01000023">
    <property type="protein sequence ID" value="GLG05069.1"/>
    <property type="molecule type" value="Genomic_DNA"/>
</dbReference>
<reference evidence="17" key="4">
    <citation type="submission" date="2022-11" db="EMBL/GenBank/DDBJ databases">
        <title>Draft genome sequence of Sellimonas catena strain 18CBH55.</title>
        <authorList>
            <person name="Atsushi H."/>
            <person name="Moriya O."/>
            <person name="Mitsuo S."/>
        </authorList>
    </citation>
    <scope>NUCLEOTIDE SEQUENCE</scope>
    <source>
        <strain evidence="17">18CBH55</strain>
    </source>
</reference>
<evidence type="ECO:0000256" key="10">
    <source>
        <dbReference type="ARBA" id="ARBA00022967"/>
    </source>
</evidence>
<name>A0A9W6FHI7_9FIRM</name>
<dbReference type="InterPro" id="IPR003339">
    <property type="entry name" value="ABC/ECF_trnsptr_transmembrane"/>
</dbReference>
<evidence type="ECO:0000256" key="14">
    <source>
        <dbReference type="SAM" id="Phobius"/>
    </source>
</evidence>
<feature type="transmembrane region" description="Helical" evidence="14">
    <location>
        <begin position="573"/>
        <end position="592"/>
    </location>
</feature>
<reference evidence="16" key="2">
    <citation type="submission" date="2022-11" db="EMBL/GenBank/DDBJ databases">
        <title>Draft genome sequence of Sellimonas catena strain 12EGH17.</title>
        <authorList>
            <person name="Atsushi H."/>
            <person name="Moriya O."/>
            <person name="Mitsuo S."/>
        </authorList>
    </citation>
    <scope>NUCLEOTIDE SEQUENCE</scope>
    <source>
        <strain evidence="16">12EGH17</strain>
    </source>
</reference>
<dbReference type="InterPro" id="IPR003439">
    <property type="entry name" value="ABC_transporter-like_ATP-bd"/>
</dbReference>
<evidence type="ECO:0000313" key="18">
    <source>
        <dbReference type="Proteomes" id="UP001145094"/>
    </source>
</evidence>
<dbReference type="SMART" id="SM00382">
    <property type="entry name" value="AAA"/>
    <property type="match status" value="2"/>
</dbReference>
<feature type="transmembrane region" description="Helical" evidence="14">
    <location>
        <begin position="699"/>
        <end position="719"/>
    </location>
</feature>
<evidence type="ECO:0000256" key="3">
    <source>
        <dbReference type="ARBA" id="ARBA00005417"/>
    </source>
</evidence>
<evidence type="ECO:0000256" key="9">
    <source>
        <dbReference type="ARBA" id="ARBA00022840"/>
    </source>
</evidence>
<evidence type="ECO:0000256" key="4">
    <source>
        <dbReference type="ARBA" id="ARBA00022448"/>
    </source>
</evidence>
<dbReference type="GO" id="GO:0005524">
    <property type="term" value="F:ATP binding"/>
    <property type="evidence" value="ECO:0007669"/>
    <property type="project" value="UniProtKB-KW"/>
</dbReference>
<dbReference type="Pfam" id="PF02361">
    <property type="entry name" value="CbiQ"/>
    <property type="match status" value="1"/>
</dbReference>
<keyword evidence="6 14" id="KW-0812">Transmembrane</keyword>
<dbReference type="EMBL" id="BSCH01000007">
    <property type="protein sequence ID" value="GLG89903.1"/>
    <property type="molecule type" value="Genomic_DNA"/>
</dbReference>
<dbReference type="InterPro" id="IPR015856">
    <property type="entry name" value="ABC_transpr_CbiO/EcfA_su"/>
</dbReference>
<dbReference type="RefSeq" id="WP_281844890.1">
    <property type="nucleotide sequence ID" value="NZ_BSBO01000023.1"/>
</dbReference>
<dbReference type="InterPro" id="IPR003593">
    <property type="entry name" value="AAA+_ATPase"/>
</dbReference>
<evidence type="ECO:0000313" key="19">
    <source>
        <dbReference type="Proteomes" id="UP001145145"/>
    </source>
</evidence>
<evidence type="ECO:0000256" key="13">
    <source>
        <dbReference type="ARBA" id="ARBA00025157"/>
    </source>
</evidence>
<keyword evidence="12 14" id="KW-0472">Membrane</keyword>
<dbReference type="InterPro" id="IPR027417">
    <property type="entry name" value="P-loop_NTPase"/>
</dbReference>
<evidence type="ECO:0000259" key="15">
    <source>
        <dbReference type="PROSITE" id="PS50893"/>
    </source>
</evidence>
<comment type="function">
    <text evidence="13">Probably part of an ABC transporter complex. Responsible for energy coupling to the transport system.</text>
</comment>
<evidence type="ECO:0000256" key="12">
    <source>
        <dbReference type="ARBA" id="ARBA00023136"/>
    </source>
</evidence>
<evidence type="ECO:0000256" key="5">
    <source>
        <dbReference type="ARBA" id="ARBA00022475"/>
    </source>
</evidence>
<dbReference type="SUPFAM" id="SSF52540">
    <property type="entry name" value="P-loop containing nucleoside triphosphate hydrolases"/>
    <property type="match status" value="2"/>
</dbReference>
<dbReference type="AlphaFoldDB" id="A0A9W6FHI7"/>
<dbReference type="CDD" id="cd16914">
    <property type="entry name" value="EcfT"/>
    <property type="match status" value="1"/>
</dbReference>
<dbReference type="PANTHER" id="PTHR43553:SF23">
    <property type="entry name" value="ABC TRANSPORTER ATP-BINDING COMPONENT"/>
    <property type="match status" value="1"/>
</dbReference>
<reference evidence="17" key="3">
    <citation type="submission" date="2022-11" db="EMBL/GenBank/DDBJ databases">
        <title>Draft genome sequence of Sellimonas catena strain 18CBH55.</title>
        <authorList>
            <person name="Hisatomi A."/>
            <person name="Ohkuma M."/>
            <person name="Sakamoto M."/>
        </authorList>
    </citation>
    <scope>NUCLEOTIDE SEQUENCE</scope>
    <source>
        <strain evidence="17">18CBH55</strain>
    </source>
</reference>
<dbReference type="Proteomes" id="UP001145094">
    <property type="component" value="Unassembled WGS sequence"/>
</dbReference>
<keyword evidence="19" id="KW-1185">Reference proteome</keyword>
<feature type="domain" description="ABC transporter" evidence="15">
    <location>
        <begin position="264"/>
        <end position="490"/>
    </location>
</feature>
<dbReference type="GO" id="GO:0042626">
    <property type="term" value="F:ATPase-coupled transmembrane transporter activity"/>
    <property type="evidence" value="ECO:0007669"/>
    <property type="project" value="TreeGrafter"/>
</dbReference>
<reference evidence="16" key="1">
    <citation type="submission" date="2022-11" db="EMBL/GenBank/DDBJ databases">
        <title>Draft genome sequence of Sellimonas catena strain 12EGH17.</title>
        <authorList>
            <person name="Hisatomi A."/>
            <person name="Ohkuma M."/>
            <person name="Sakamoto M."/>
        </authorList>
    </citation>
    <scope>NUCLEOTIDE SEQUENCE</scope>
    <source>
        <strain evidence="16">12EGH17</strain>
    </source>
</reference>
<accession>A0A9W6FHI7</accession>
<evidence type="ECO:0000256" key="11">
    <source>
        <dbReference type="ARBA" id="ARBA00022989"/>
    </source>
</evidence>
<reference evidence="17 19" key="5">
    <citation type="journal article" date="2023" name="Int. J. Syst. Evol. Microbiol.">
        <title>Sellimonas catena sp. nov., isolated from human faeces.</title>
        <authorList>
            <person name="Hisatomi A."/>
            <person name="Ohkuma M."/>
            <person name="Sakamoto M."/>
        </authorList>
    </citation>
    <scope>NUCLEOTIDE SEQUENCE</scope>
    <source>
        <strain evidence="16 19">12EGH17</strain>
        <strain evidence="17">18CBH55</strain>
    </source>
</reference>
<feature type="transmembrane region" description="Helical" evidence="14">
    <location>
        <begin position="511"/>
        <end position="539"/>
    </location>
</feature>
<dbReference type="CDD" id="cd03225">
    <property type="entry name" value="ABC_cobalt_CbiO_domain1"/>
    <property type="match status" value="1"/>
</dbReference>
<dbReference type="PANTHER" id="PTHR43553">
    <property type="entry name" value="HEAVY METAL TRANSPORTER"/>
    <property type="match status" value="1"/>
</dbReference>
<evidence type="ECO:0000256" key="6">
    <source>
        <dbReference type="ARBA" id="ARBA00022692"/>
    </source>
</evidence>
<evidence type="ECO:0000256" key="7">
    <source>
        <dbReference type="ARBA" id="ARBA00022737"/>
    </source>
</evidence>
<protein>
    <recommendedName>
        <fullName evidence="15">ABC transporter domain-containing protein</fullName>
    </recommendedName>
</protein>
<feature type="transmembrane region" description="Helical" evidence="14">
    <location>
        <begin position="545"/>
        <end position="566"/>
    </location>
</feature>
<keyword evidence="9" id="KW-0067">ATP-binding</keyword>
<feature type="domain" description="ABC transporter" evidence="15">
    <location>
        <begin position="2"/>
        <end position="240"/>
    </location>
</feature>